<reference evidence="2" key="1">
    <citation type="journal article" date="2020" name="Nat. Ecol. Evol.">
        <title>Deeply conserved synteny resolves early events in vertebrate evolution.</title>
        <authorList>
            <person name="Simakov O."/>
            <person name="Marletaz F."/>
            <person name="Yue J.X."/>
            <person name="O'Connell B."/>
            <person name="Jenkins J."/>
            <person name="Brandt A."/>
            <person name="Calef R."/>
            <person name="Tung C.H."/>
            <person name="Huang T.K."/>
            <person name="Schmutz J."/>
            <person name="Satoh N."/>
            <person name="Yu J.K."/>
            <person name="Putnam N.H."/>
            <person name="Green R.E."/>
            <person name="Rokhsar D.S."/>
        </authorList>
    </citation>
    <scope>NUCLEOTIDE SEQUENCE [LARGE SCALE GENOMIC DNA]</scope>
    <source>
        <strain evidence="2">S238N-H82</strain>
    </source>
</reference>
<dbReference type="RefSeq" id="XP_035658044.1">
    <property type="nucleotide sequence ID" value="XM_035802151.1"/>
</dbReference>
<dbReference type="GeneID" id="118403436"/>
<name>A0A9J7HE73_BRAFL</name>
<evidence type="ECO:0000313" key="2">
    <source>
        <dbReference type="Proteomes" id="UP000001554"/>
    </source>
</evidence>
<dbReference type="OrthoDB" id="10063988at2759"/>
<reference evidence="3" key="2">
    <citation type="submission" date="2025-08" db="UniProtKB">
        <authorList>
            <consortium name="RefSeq"/>
        </authorList>
    </citation>
    <scope>IDENTIFICATION</scope>
    <source>
        <strain evidence="3">S238N-H82</strain>
        <tissue evidence="3">Testes</tissue>
    </source>
</reference>
<feature type="signal peptide" evidence="1">
    <location>
        <begin position="1"/>
        <end position="17"/>
    </location>
</feature>
<evidence type="ECO:0000256" key="1">
    <source>
        <dbReference type="SAM" id="SignalP"/>
    </source>
</evidence>
<dbReference type="OMA" id="VFVNTTW"/>
<dbReference type="AlphaFoldDB" id="A0A9J7HE73"/>
<dbReference type="Proteomes" id="UP000001554">
    <property type="component" value="Chromosome 16"/>
</dbReference>
<gene>
    <name evidence="3" type="primary">LOC118403436</name>
</gene>
<keyword evidence="2" id="KW-1185">Reference proteome</keyword>
<protein>
    <submittedName>
        <fullName evidence="3">Uncharacterized protein LOC118403436</fullName>
    </submittedName>
</protein>
<evidence type="ECO:0000313" key="3">
    <source>
        <dbReference type="RefSeq" id="XP_035658044.1"/>
    </source>
</evidence>
<dbReference type="KEGG" id="bfo:118403436"/>
<keyword evidence="1" id="KW-0732">Signal</keyword>
<organism evidence="2 3">
    <name type="scientific">Branchiostoma floridae</name>
    <name type="common">Florida lancelet</name>
    <name type="synonym">Amphioxus</name>
    <dbReference type="NCBI Taxonomy" id="7739"/>
    <lineage>
        <taxon>Eukaryota</taxon>
        <taxon>Metazoa</taxon>
        <taxon>Chordata</taxon>
        <taxon>Cephalochordata</taxon>
        <taxon>Leptocardii</taxon>
        <taxon>Amphioxiformes</taxon>
        <taxon>Branchiostomatidae</taxon>
        <taxon>Branchiostoma</taxon>
    </lineage>
</organism>
<accession>A0A9J7HE73</accession>
<proteinExistence type="predicted"/>
<sequence>MLKVLCAAVLLVGLARSSHFRGATISWKADGNVVTFTYRIGWRRSWSSHTKCYQNTIDSRTRLSGLGHWKSTSGWQRQASYYCTDFSVVEDWQQGEDSFSMTFPSTGKHLVIQSGYCCWITVRRPDGSSHDPRWHVETHVQLDARSDTGKPNSSPITASSPIYRVQRNCDTVIRIPSEDPDGDRVRCRYGAVTAECGGVCDPLPFSTLDEENCVITYDTSLGYLWPGWYAISLVMEDYPIPAAPATTAPTRVSRSPEDMTTEGGYWGYESGASAPTEATTWGTPLSRIPLQFLVHVYTAHSQCHEHPQLVGSTPQDRECVAIDNGQTYRTSIEAEALKSFARIAEILTVSPPGLTKSELRTDPNNPQRAHVNITWTPALSQRGQHIFCFLAEDTNE</sequence>
<feature type="chain" id="PRO_5039934465" evidence="1">
    <location>
        <begin position="18"/>
        <end position="396"/>
    </location>
</feature>